<dbReference type="EMBL" id="QPFP01000031">
    <property type="protein sequence ID" value="TEB28727.1"/>
    <property type="molecule type" value="Genomic_DNA"/>
</dbReference>
<dbReference type="Proteomes" id="UP000298030">
    <property type="component" value="Unassembled WGS sequence"/>
</dbReference>
<organism evidence="1 2">
    <name type="scientific">Coprinellus micaceus</name>
    <name type="common">Glistening ink-cap mushroom</name>
    <name type="synonym">Coprinus micaceus</name>
    <dbReference type="NCBI Taxonomy" id="71717"/>
    <lineage>
        <taxon>Eukaryota</taxon>
        <taxon>Fungi</taxon>
        <taxon>Dikarya</taxon>
        <taxon>Basidiomycota</taxon>
        <taxon>Agaricomycotina</taxon>
        <taxon>Agaricomycetes</taxon>
        <taxon>Agaricomycetidae</taxon>
        <taxon>Agaricales</taxon>
        <taxon>Agaricineae</taxon>
        <taxon>Psathyrellaceae</taxon>
        <taxon>Coprinellus</taxon>
    </lineage>
</organism>
<evidence type="ECO:0000313" key="1">
    <source>
        <dbReference type="EMBL" id="TEB28727.1"/>
    </source>
</evidence>
<dbReference type="AlphaFoldDB" id="A0A4Y7T3J4"/>
<protein>
    <submittedName>
        <fullName evidence="1">Uncharacterized protein</fullName>
    </submittedName>
</protein>
<evidence type="ECO:0000313" key="2">
    <source>
        <dbReference type="Proteomes" id="UP000298030"/>
    </source>
</evidence>
<keyword evidence="2" id="KW-1185">Reference proteome</keyword>
<proteinExistence type="predicted"/>
<reference evidence="1 2" key="1">
    <citation type="journal article" date="2019" name="Nat. Ecol. Evol.">
        <title>Megaphylogeny resolves global patterns of mushroom evolution.</title>
        <authorList>
            <person name="Varga T."/>
            <person name="Krizsan K."/>
            <person name="Foldi C."/>
            <person name="Dima B."/>
            <person name="Sanchez-Garcia M."/>
            <person name="Sanchez-Ramirez S."/>
            <person name="Szollosi G.J."/>
            <person name="Szarkandi J.G."/>
            <person name="Papp V."/>
            <person name="Albert L."/>
            <person name="Andreopoulos W."/>
            <person name="Angelini C."/>
            <person name="Antonin V."/>
            <person name="Barry K.W."/>
            <person name="Bougher N.L."/>
            <person name="Buchanan P."/>
            <person name="Buyck B."/>
            <person name="Bense V."/>
            <person name="Catcheside P."/>
            <person name="Chovatia M."/>
            <person name="Cooper J."/>
            <person name="Damon W."/>
            <person name="Desjardin D."/>
            <person name="Finy P."/>
            <person name="Geml J."/>
            <person name="Haridas S."/>
            <person name="Hughes K."/>
            <person name="Justo A."/>
            <person name="Karasinski D."/>
            <person name="Kautmanova I."/>
            <person name="Kiss B."/>
            <person name="Kocsube S."/>
            <person name="Kotiranta H."/>
            <person name="LaButti K.M."/>
            <person name="Lechner B.E."/>
            <person name="Liimatainen K."/>
            <person name="Lipzen A."/>
            <person name="Lukacs Z."/>
            <person name="Mihaltcheva S."/>
            <person name="Morgado L.N."/>
            <person name="Niskanen T."/>
            <person name="Noordeloos M.E."/>
            <person name="Ohm R.A."/>
            <person name="Ortiz-Santana B."/>
            <person name="Ovrebo C."/>
            <person name="Racz N."/>
            <person name="Riley R."/>
            <person name="Savchenko A."/>
            <person name="Shiryaev A."/>
            <person name="Soop K."/>
            <person name="Spirin V."/>
            <person name="Szebenyi C."/>
            <person name="Tomsovsky M."/>
            <person name="Tulloss R.E."/>
            <person name="Uehling J."/>
            <person name="Grigoriev I.V."/>
            <person name="Vagvolgyi C."/>
            <person name="Papp T."/>
            <person name="Martin F.M."/>
            <person name="Miettinen O."/>
            <person name="Hibbett D.S."/>
            <person name="Nagy L.G."/>
        </authorList>
    </citation>
    <scope>NUCLEOTIDE SEQUENCE [LARGE SCALE GENOMIC DNA]</scope>
    <source>
        <strain evidence="1 2">FP101781</strain>
    </source>
</reference>
<accession>A0A4Y7T3J4</accession>
<sequence length="151" mass="16871">MVGYIQLTDSQDRPPILFPRLHRLFLSSIDPLSLYIASNSMPTLKFINLDLPKEPPNSRENGEAMTAGLSRKTVALTDLRLASPVNGTIIERISQIETLKCLRITIPLTPPKDWGTLRLNLLTQLPALRALHIDQETDPDDDNEGSHVPQI</sequence>
<comment type="caution">
    <text evidence="1">The sequence shown here is derived from an EMBL/GenBank/DDBJ whole genome shotgun (WGS) entry which is preliminary data.</text>
</comment>
<gene>
    <name evidence="1" type="ORF">FA13DRAFT_779416</name>
</gene>
<name>A0A4Y7T3J4_COPMI</name>